<evidence type="ECO:0000259" key="2">
    <source>
        <dbReference type="Pfam" id="PF03364"/>
    </source>
</evidence>
<dbReference type="OrthoDB" id="9797595at2"/>
<accession>A0A4V5NZT8</accession>
<keyword evidence="5" id="KW-1185">Reference proteome</keyword>
<dbReference type="InterPro" id="IPR047137">
    <property type="entry name" value="ORF3"/>
</dbReference>
<comment type="similarity">
    <text evidence="1">Belongs to the ribosome association toxin RatA family.</text>
</comment>
<dbReference type="PANTHER" id="PTHR33824:SF7">
    <property type="entry name" value="POLYKETIDE CYCLASE_DEHYDRASE AND LIPID TRANSPORT SUPERFAMILY PROTEIN"/>
    <property type="match status" value="1"/>
</dbReference>
<sequence length="246" mass="27243">MNNLFGQTFNDTLKDINLKPANSINLDGGERTISFLAGSYLLYKSLKNITKHPLLGLQGAAAGGLLIYRGASGVCPLYQRLGIDTTDPEAIHISETITVNAPREKVFAFWRELSNLPKFMAHLKTVTETSDTTSHWIANTPGNLIPLSWNAEITHEDENKYIGWQSTTGSMIENAGKVEFIDTLNTIGTQLHIEINYFPPAGSVGKGIATIFNGLFEKMIREDIQSFKNYAEHADFMNYAGLQIDN</sequence>
<organism evidence="4 5">
    <name type="scientific">Pedobacter cryotolerans</name>
    <dbReference type="NCBI Taxonomy" id="2571270"/>
    <lineage>
        <taxon>Bacteria</taxon>
        <taxon>Pseudomonadati</taxon>
        <taxon>Bacteroidota</taxon>
        <taxon>Sphingobacteriia</taxon>
        <taxon>Sphingobacteriales</taxon>
        <taxon>Sphingobacteriaceae</taxon>
        <taxon>Pedobacter</taxon>
    </lineage>
</organism>
<proteinExistence type="inferred from homology"/>
<dbReference type="Gene3D" id="3.30.530.20">
    <property type="match status" value="1"/>
</dbReference>
<dbReference type="PANTHER" id="PTHR33824">
    <property type="entry name" value="POLYKETIDE CYCLASE/DEHYDRASE AND LIPID TRANSPORT SUPERFAMILY PROTEIN"/>
    <property type="match status" value="1"/>
</dbReference>
<protein>
    <submittedName>
        <fullName evidence="4">DUF2892 domain-containing protein</fullName>
    </submittedName>
</protein>
<reference evidence="4 5" key="1">
    <citation type="submission" date="2019-04" db="EMBL/GenBank/DDBJ databases">
        <title>Pedobacter sp. AR-2-6 sp. nov., isolated from Arctic soil.</title>
        <authorList>
            <person name="Dahal R.H."/>
            <person name="Kim D.-U."/>
        </authorList>
    </citation>
    <scope>NUCLEOTIDE SEQUENCE [LARGE SCALE GENOMIC DNA]</scope>
    <source>
        <strain evidence="4 5">AR-2-6</strain>
    </source>
</reference>
<feature type="domain" description="Inner membrane protein YgaP-like transmembrane" evidence="3">
    <location>
        <begin position="28"/>
        <end position="86"/>
    </location>
</feature>
<dbReference type="SUPFAM" id="SSF55961">
    <property type="entry name" value="Bet v1-like"/>
    <property type="match status" value="1"/>
</dbReference>
<evidence type="ECO:0000256" key="1">
    <source>
        <dbReference type="ARBA" id="ARBA00008918"/>
    </source>
</evidence>
<evidence type="ECO:0000313" key="5">
    <source>
        <dbReference type="Proteomes" id="UP000310477"/>
    </source>
</evidence>
<evidence type="ECO:0000259" key="3">
    <source>
        <dbReference type="Pfam" id="PF11127"/>
    </source>
</evidence>
<comment type="caution">
    <text evidence="4">The sequence shown here is derived from an EMBL/GenBank/DDBJ whole genome shotgun (WGS) entry which is preliminary data.</text>
</comment>
<dbReference type="Pfam" id="PF03364">
    <property type="entry name" value="Polyketide_cyc"/>
    <property type="match status" value="1"/>
</dbReference>
<dbReference type="AlphaFoldDB" id="A0A4V5NZT8"/>
<dbReference type="CDD" id="cd07817">
    <property type="entry name" value="SRPBCC_8"/>
    <property type="match status" value="1"/>
</dbReference>
<dbReference type="RefSeq" id="WP_136876801.1">
    <property type="nucleotide sequence ID" value="NZ_SWBO01000004.1"/>
</dbReference>
<evidence type="ECO:0000313" key="4">
    <source>
        <dbReference type="EMBL" id="TKC01433.1"/>
    </source>
</evidence>
<dbReference type="InterPro" id="IPR021309">
    <property type="entry name" value="YgaP-like_TM"/>
</dbReference>
<feature type="domain" description="Coenzyme Q-binding protein COQ10 START" evidence="2">
    <location>
        <begin position="99"/>
        <end position="208"/>
    </location>
</feature>
<dbReference type="InterPro" id="IPR005031">
    <property type="entry name" value="COQ10_START"/>
</dbReference>
<dbReference type="InterPro" id="IPR023393">
    <property type="entry name" value="START-like_dom_sf"/>
</dbReference>
<dbReference type="Proteomes" id="UP000310477">
    <property type="component" value="Unassembled WGS sequence"/>
</dbReference>
<dbReference type="Pfam" id="PF11127">
    <property type="entry name" value="YgaP-like_TM"/>
    <property type="match status" value="1"/>
</dbReference>
<gene>
    <name evidence="4" type="ORF">FA045_09360</name>
</gene>
<name>A0A4V5NZT8_9SPHI</name>
<dbReference type="EMBL" id="SWBO01000004">
    <property type="protein sequence ID" value="TKC01433.1"/>
    <property type="molecule type" value="Genomic_DNA"/>
</dbReference>